<accession>A0A2Z2HSA4</accession>
<dbReference type="GeneID" id="32893997"/>
<keyword evidence="3" id="KW-1185">Reference proteome</keyword>
<feature type="compositionally biased region" description="Acidic residues" evidence="1">
    <location>
        <begin position="176"/>
        <end position="188"/>
    </location>
</feature>
<feature type="region of interest" description="Disordered" evidence="1">
    <location>
        <begin position="75"/>
        <end position="289"/>
    </location>
</feature>
<feature type="compositionally biased region" description="Acidic residues" evidence="1">
    <location>
        <begin position="272"/>
        <end position="289"/>
    </location>
</feature>
<feature type="compositionally biased region" description="Pro residues" evidence="1">
    <location>
        <begin position="128"/>
        <end position="138"/>
    </location>
</feature>
<gene>
    <name evidence="2" type="ORF">B1756_07915</name>
</gene>
<dbReference type="KEGG" id="naj:B1756_07915"/>
<evidence type="ECO:0000313" key="3">
    <source>
        <dbReference type="Proteomes" id="UP000250088"/>
    </source>
</evidence>
<organism evidence="2 3">
    <name type="scientific">Natrarchaeobaculum aegyptiacum</name>
    <dbReference type="NCBI Taxonomy" id="745377"/>
    <lineage>
        <taxon>Archaea</taxon>
        <taxon>Methanobacteriati</taxon>
        <taxon>Methanobacteriota</taxon>
        <taxon>Stenosarchaea group</taxon>
        <taxon>Halobacteria</taxon>
        <taxon>Halobacteriales</taxon>
        <taxon>Natrialbaceae</taxon>
        <taxon>Natrarchaeobaculum</taxon>
    </lineage>
</organism>
<evidence type="ECO:0000256" key="1">
    <source>
        <dbReference type="SAM" id="MobiDB-lite"/>
    </source>
</evidence>
<feature type="compositionally biased region" description="Basic and acidic residues" evidence="1">
    <location>
        <begin position="208"/>
        <end position="217"/>
    </location>
</feature>
<dbReference type="AlphaFoldDB" id="A0A2Z2HSA4"/>
<proteinExistence type="predicted"/>
<dbReference type="EMBL" id="CP019893">
    <property type="protein sequence ID" value="ARS89673.1"/>
    <property type="molecule type" value="Genomic_DNA"/>
</dbReference>
<evidence type="ECO:0000313" key="2">
    <source>
        <dbReference type="EMBL" id="ARS89673.1"/>
    </source>
</evidence>
<reference evidence="3" key="1">
    <citation type="submission" date="2017-02" db="EMBL/GenBank/DDBJ databases">
        <title>Natronthermophilus aegyptiacus gen. nov.,sp. nov., an aerobic, extremely halophilic alkalithermophilic archaeon isolated from the athalassohaline Wadi An Natrun, Egypt.</title>
        <authorList>
            <person name="Zhao B."/>
        </authorList>
    </citation>
    <scope>NUCLEOTIDE SEQUENCE [LARGE SCALE GENOMIC DNA]</scope>
    <source>
        <strain evidence="3">JW/NM-HA 15</strain>
    </source>
</reference>
<dbReference type="OrthoDB" id="229248at2157"/>
<dbReference type="RefSeq" id="WP_086888050.1">
    <property type="nucleotide sequence ID" value="NZ_CP019893.1"/>
</dbReference>
<dbReference type="Proteomes" id="UP000250088">
    <property type="component" value="Chromosome"/>
</dbReference>
<protein>
    <submittedName>
        <fullName evidence="2">Uncharacterized protein</fullName>
    </submittedName>
</protein>
<name>A0A2Z2HSA4_9EURY</name>
<sequence length="289" mass="29934">MTTFTPDDVDKTVETETGDVLGVVVEVEAETAYVDPEPDAIESTRAVLDWGQGDPQVVPLTDDAVAEIGDETIRLAADVPAESITSGAVEEGDAIESEGDRGTDDYEPGEPVASSPPEAERDADVPGETPPTGDPDPQAPLEDDEFSDAPEGGARVDPDDEMAASGEVGEQGTADEPFDADELDAIEDDASRGLEVDPSELTTDDEADIRAGEDVGNRTDGSMEPTGDEASEGPGSRGGSTTDDGSTPEDAGSIDAEIPGAPEQRPDHPDDFDSDEDEAGGEDPDSDLE</sequence>